<dbReference type="SMART" id="SM01282">
    <property type="entry name" value="DBB"/>
    <property type="match status" value="1"/>
</dbReference>
<dbReference type="PANTHER" id="PTHR16267">
    <property type="entry name" value="BANK1/PIK3AP1 FAMILY MEMBER"/>
    <property type="match status" value="1"/>
</dbReference>
<accession>A0ABD1IX61</accession>
<protein>
    <recommendedName>
        <fullName evidence="3">DBB domain-containing protein</fullName>
    </recommendedName>
</protein>
<keyword evidence="1" id="KW-0597">Phosphoprotein</keyword>
<dbReference type="EMBL" id="JBHFQA010000022">
    <property type="protein sequence ID" value="KAL2078901.1"/>
    <property type="molecule type" value="Genomic_DNA"/>
</dbReference>
<evidence type="ECO:0000256" key="1">
    <source>
        <dbReference type="ARBA" id="ARBA00022553"/>
    </source>
</evidence>
<comment type="caution">
    <text evidence="4">The sequence shown here is derived from an EMBL/GenBank/DDBJ whole genome shotgun (WGS) entry which is preliminary data.</text>
</comment>
<feature type="region of interest" description="Disordered" evidence="2">
    <location>
        <begin position="143"/>
        <end position="165"/>
    </location>
</feature>
<dbReference type="Pfam" id="PF18567">
    <property type="entry name" value="TIR_3"/>
    <property type="match status" value="1"/>
</dbReference>
<dbReference type="PROSITE" id="PS51376">
    <property type="entry name" value="DBB"/>
    <property type="match status" value="1"/>
</dbReference>
<dbReference type="Gene3D" id="3.40.50.10140">
    <property type="entry name" value="Toll/interleukin-1 receptor homology (TIR) domain"/>
    <property type="match status" value="1"/>
</dbReference>
<keyword evidence="5" id="KW-1185">Reference proteome</keyword>
<proteinExistence type="predicted"/>
<organism evidence="4 5">
    <name type="scientific">Coilia grayii</name>
    <name type="common">Gray's grenadier anchovy</name>
    <dbReference type="NCBI Taxonomy" id="363190"/>
    <lineage>
        <taxon>Eukaryota</taxon>
        <taxon>Metazoa</taxon>
        <taxon>Chordata</taxon>
        <taxon>Craniata</taxon>
        <taxon>Vertebrata</taxon>
        <taxon>Euteleostomi</taxon>
        <taxon>Actinopterygii</taxon>
        <taxon>Neopterygii</taxon>
        <taxon>Teleostei</taxon>
        <taxon>Clupei</taxon>
        <taxon>Clupeiformes</taxon>
        <taxon>Clupeoidei</taxon>
        <taxon>Engraulidae</taxon>
        <taxon>Coilinae</taxon>
        <taxon>Coilia</taxon>
    </lineage>
</organism>
<reference evidence="4 5" key="1">
    <citation type="submission" date="2024-09" db="EMBL/GenBank/DDBJ databases">
        <title>A chromosome-level genome assembly of Gray's grenadier anchovy, Coilia grayii.</title>
        <authorList>
            <person name="Fu Z."/>
        </authorList>
    </citation>
    <scope>NUCLEOTIDE SEQUENCE [LARGE SCALE GENOMIC DNA]</scope>
    <source>
        <strain evidence="4">G4</strain>
        <tissue evidence="4">Muscle</tissue>
    </source>
</reference>
<evidence type="ECO:0000259" key="3">
    <source>
        <dbReference type="PROSITE" id="PS51376"/>
    </source>
</evidence>
<dbReference type="PANTHER" id="PTHR16267:SF13">
    <property type="entry name" value="B-CELL SCAFFOLD PROTEIN WITH ANKYRIN REPEATS"/>
    <property type="match status" value="1"/>
</dbReference>
<dbReference type="Pfam" id="PF14545">
    <property type="entry name" value="DBB"/>
    <property type="match status" value="1"/>
</dbReference>
<evidence type="ECO:0000313" key="4">
    <source>
        <dbReference type="EMBL" id="KAL2078901.1"/>
    </source>
</evidence>
<dbReference type="InterPro" id="IPR052446">
    <property type="entry name" value="B-cell_PI3K-Signaling_Adptrs"/>
</dbReference>
<evidence type="ECO:0000313" key="5">
    <source>
        <dbReference type="Proteomes" id="UP001591681"/>
    </source>
</evidence>
<dbReference type="InterPro" id="IPR017893">
    <property type="entry name" value="DBB_domain"/>
</dbReference>
<dbReference type="InterPro" id="IPR041340">
    <property type="entry name" value="PIK3AP1_TIR"/>
</dbReference>
<dbReference type="Proteomes" id="UP001591681">
    <property type="component" value="Unassembled WGS sequence"/>
</dbReference>
<gene>
    <name evidence="4" type="ORF">ACEWY4_024645</name>
</gene>
<dbReference type="InterPro" id="IPR035897">
    <property type="entry name" value="Toll_tir_struct_dom_sf"/>
</dbReference>
<dbReference type="AlphaFoldDB" id="A0ABD1IX61"/>
<sequence>MSSTVAELLIVYESEAEQWASYMRSVLAGPVAPRGICCYDVGAVAGRRSQEDFLLLAQSRCKLLILSRGLLDALCPLRRFFLARVLRPPHQVVVLLCGVDSLAPLLEQVPLQGDGYLQISSEQDPHEYSAAVADIIRKGAQSASMEPVSRRASGPEAKLEKRLSAGSEAKLEKRLSAGSEAKLEKRLSAGSEARLEKRLSAGGAPAAKAPLLVVPNRVPCETPGEVYLLLQECVSSKEAEVEFSAGKHRVRVKTSSWNDYTLSVIVPDLPAGNVGVTLYSGGVARGRGQMQCYSSIGEVAHLLTRTADPVDFMCQALQVGSVEELDETLARCLMQKMPTGGLTHLPWDNQTASSSREDIPTLLHFVAQHGLRDVGSVLLQCPGAQRALHTPNRLGQTPPELAHAHGHTQLHILLQAALLFN</sequence>
<evidence type="ECO:0000256" key="2">
    <source>
        <dbReference type="SAM" id="MobiDB-lite"/>
    </source>
</evidence>
<name>A0ABD1IX61_9TELE</name>
<feature type="domain" description="DBB" evidence="3">
    <location>
        <begin position="213"/>
        <end position="345"/>
    </location>
</feature>